<accession>A0A1A8XFC0</accession>
<protein>
    <submittedName>
        <fullName evidence="1">Uncharacterized protein</fullName>
    </submittedName>
</protein>
<proteinExistence type="predicted"/>
<dbReference type="EMBL" id="FLQX01000001">
    <property type="protein sequence ID" value="SBT03067.1"/>
    <property type="molecule type" value="Genomic_DNA"/>
</dbReference>
<keyword evidence="2" id="KW-1185">Reference proteome</keyword>
<organism evidence="1 2">
    <name type="scientific">Candidatus Accumulibacter aalborgensis</name>
    <dbReference type="NCBI Taxonomy" id="1860102"/>
    <lineage>
        <taxon>Bacteria</taxon>
        <taxon>Pseudomonadati</taxon>
        <taxon>Pseudomonadota</taxon>
        <taxon>Betaproteobacteria</taxon>
        <taxon>Candidatus Accumulibacter</taxon>
    </lineage>
</organism>
<sequence length="58" mass="6459">MVAPATSVADHPEFQVLHAADRRKVCHRADDQASNPQRFDLFDFWMSKGCSSGLPTGR</sequence>
<name>A0A1A8XFC0_9PROT</name>
<dbReference type="Proteomes" id="UP000199169">
    <property type="component" value="Unassembled WGS sequence"/>
</dbReference>
<gene>
    <name evidence="1" type="ORF">ACCAA_10020</name>
</gene>
<reference evidence="2" key="1">
    <citation type="submission" date="2016-06" db="EMBL/GenBank/DDBJ databases">
        <authorList>
            <person name="McIlroy S.J."/>
            <person name="Karst S.M."/>
            <person name="Albertsen M."/>
        </authorList>
    </citation>
    <scope>NUCLEOTIDE SEQUENCE [LARGE SCALE GENOMIC DNA]</scope>
</reference>
<evidence type="ECO:0000313" key="2">
    <source>
        <dbReference type="Proteomes" id="UP000199169"/>
    </source>
</evidence>
<evidence type="ECO:0000313" key="1">
    <source>
        <dbReference type="EMBL" id="SBT03067.1"/>
    </source>
</evidence>
<dbReference type="STRING" id="1860102.ACCAA_10020"/>
<dbReference type="AlphaFoldDB" id="A0A1A8XFC0"/>